<dbReference type="SUPFAM" id="SSF53474">
    <property type="entry name" value="alpha/beta-Hydrolases"/>
    <property type="match status" value="1"/>
</dbReference>
<dbReference type="InterPro" id="IPR045851">
    <property type="entry name" value="AMP-bd_C_sf"/>
</dbReference>
<sequence length="1048" mass="114920">MTPIADYLAELARLDVKLWVEDGKLRVNAPQGVMTPELKAALSSRKPELLEFLGRAELPSTGSDALVPRAAGGRIPLTHGQERIWSLAKLEPRSSVYNVPTVFRLTGALDKGALETALAALLRRHDILRTVFPGTDLTDAHQSILEPWPVTVPLARIGPDLAKLPQDKAKRALHGLLHDEAGKPFDLERGPLWRVKLFEIAPGDHILAFTMHHIAFDGVSKAIFLDELAAEYRAAIEGRARDDAPPALHFADFAVWQRARMDDAALERQLGYWKERLAGNVPALATPNEKPRPAGKGRSGSIQFQVPPALTQALVELGAREQASLFVVLLAAFNVVLHGYTGQRDLVVVSPMASRDKAEIERMLGYFNNIVVLRTDLSGNPTMRELIGQVRRRAVEAFDNQYVPLQHLAQLPNLVRTPLTRAMFSFQDASSRTLDLPGLEARALTVRKDAADFDIALYTEREGDRITGVLDYNADIFAPERIKRLLQRFVHLLGMLGEDPDRRLDAMPSYGRPLGEIEQLLQGHPQIDQAVLVPDTASGQLNAYLVLNEHDVPSLDAVRAYAAKKLPAYRVPATFIPVDEMPLAADGSVDRAALPAPATDRSRLPTEYAAPRTPLEQSLAEIWKKVLWLDHEVGIHDRFRDLGGHSLLSVQLVVEVEKALQRPVPPRALATLNTVAELAVALEQGGGDDAAEPKMPAGSVLPADIYHGLRSHTASWEGKRASPDSVMVGLNTDGSRQALFWCLQRYQELTQLARYLGPDQPVYGMRSGNRVMVKTQENIELLAQHYVGEILAVQPEGPYLVGGNCQAALIAFQVASRLRALGHEITLLVMQEKFAPFPYDGPVALLFGDRSDYNPLRYFKSPHQGWHKYYSGPVSFTQIQGGHGQFFREPNVQVLTSTIKKYVEAAQAGTFASDVARTPGAAGQVLAPQACRAGIAADVPTHVLAGQPLSLKVRLTNASPVDWQPSSSSGLYLANTWSDAQGSVKVWLDGRAPIDPALAAGASREMQLDVTAPAQPGRWRLDIDIVDEGVGWFRDRGSKPCQIELSVV</sequence>
<name>A0A931MIH4_9BURK</name>
<dbReference type="InterPro" id="IPR009081">
    <property type="entry name" value="PP-bd_ACP"/>
</dbReference>
<dbReference type="CDD" id="cd19531">
    <property type="entry name" value="LCL_NRPS-like"/>
    <property type="match status" value="1"/>
</dbReference>
<evidence type="ECO:0000259" key="4">
    <source>
        <dbReference type="PROSITE" id="PS50075"/>
    </source>
</evidence>
<dbReference type="GO" id="GO:0043041">
    <property type="term" value="P:amino acid activation for nonribosomal peptide biosynthetic process"/>
    <property type="evidence" value="ECO:0007669"/>
    <property type="project" value="TreeGrafter"/>
</dbReference>
<dbReference type="InterPro" id="IPR029058">
    <property type="entry name" value="AB_hydrolase_fold"/>
</dbReference>
<evidence type="ECO:0000256" key="2">
    <source>
        <dbReference type="ARBA" id="ARBA00022450"/>
    </source>
</evidence>
<dbReference type="GO" id="GO:0009239">
    <property type="term" value="P:enterobactin biosynthetic process"/>
    <property type="evidence" value="ECO:0007669"/>
    <property type="project" value="TreeGrafter"/>
</dbReference>
<reference evidence="5" key="1">
    <citation type="submission" date="2020-11" db="EMBL/GenBank/DDBJ databases">
        <title>Bacterial whole genome sequence for Caenimonas sp. DR4.4.</title>
        <authorList>
            <person name="Le V."/>
            <person name="Ko S.-R."/>
            <person name="Ahn C.-Y."/>
            <person name="Oh H.-M."/>
        </authorList>
    </citation>
    <scope>NUCLEOTIDE SEQUENCE</scope>
    <source>
        <strain evidence="5">DR4.4</strain>
    </source>
</reference>
<dbReference type="SUPFAM" id="SSF47336">
    <property type="entry name" value="ACP-like"/>
    <property type="match status" value="1"/>
</dbReference>
<dbReference type="GO" id="GO:0009366">
    <property type="term" value="C:enterobactin synthetase complex"/>
    <property type="evidence" value="ECO:0007669"/>
    <property type="project" value="TreeGrafter"/>
</dbReference>
<dbReference type="Pfam" id="PF00550">
    <property type="entry name" value="PP-binding"/>
    <property type="match status" value="1"/>
</dbReference>
<comment type="caution">
    <text evidence="5">The sequence shown here is derived from an EMBL/GenBank/DDBJ whole genome shotgun (WGS) entry which is preliminary data.</text>
</comment>
<dbReference type="Gene3D" id="3.30.300.30">
    <property type="match status" value="1"/>
</dbReference>
<evidence type="ECO:0000313" key="6">
    <source>
        <dbReference type="Proteomes" id="UP000651050"/>
    </source>
</evidence>
<gene>
    <name evidence="5" type="ORF">I5803_17315</name>
</gene>
<keyword evidence="6" id="KW-1185">Reference proteome</keyword>
<evidence type="ECO:0000256" key="1">
    <source>
        <dbReference type="ARBA" id="ARBA00001957"/>
    </source>
</evidence>
<accession>A0A931MIH4</accession>
<dbReference type="InterPro" id="IPR013783">
    <property type="entry name" value="Ig-like_fold"/>
</dbReference>
<dbReference type="Gene3D" id="2.60.40.10">
    <property type="entry name" value="Immunoglobulins"/>
    <property type="match status" value="1"/>
</dbReference>
<dbReference type="RefSeq" id="WP_196987569.1">
    <property type="nucleotide sequence ID" value="NZ_JADWYS010000001.1"/>
</dbReference>
<dbReference type="Gene3D" id="1.10.1200.10">
    <property type="entry name" value="ACP-like"/>
    <property type="match status" value="1"/>
</dbReference>
<dbReference type="InterPro" id="IPR001031">
    <property type="entry name" value="Thioesterase"/>
</dbReference>
<keyword evidence="2" id="KW-0596">Phosphopantetheine</keyword>
<dbReference type="Pfam" id="PF00668">
    <property type="entry name" value="Condensation"/>
    <property type="match status" value="1"/>
</dbReference>
<protein>
    <recommendedName>
        <fullName evidence="4">Carrier domain-containing protein</fullName>
    </recommendedName>
</protein>
<dbReference type="SUPFAM" id="SSF56801">
    <property type="entry name" value="Acetyl-CoA synthetase-like"/>
    <property type="match status" value="1"/>
</dbReference>
<dbReference type="InterPro" id="IPR041464">
    <property type="entry name" value="TubC_N"/>
</dbReference>
<dbReference type="InterPro" id="IPR023213">
    <property type="entry name" value="CAT-like_dom_sf"/>
</dbReference>
<dbReference type="Gene3D" id="3.30.559.30">
    <property type="entry name" value="Nonribosomal peptide synthetase, condensation domain"/>
    <property type="match status" value="1"/>
</dbReference>
<dbReference type="Pfam" id="PF13193">
    <property type="entry name" value="AMP-binding_C"/>
    <property type="match status" value="1"/>
</dbReference>
<dbReference type="Pfam" id="PF18563">
    <property type="entry name" value="TubC_N"/>
    <property type="match status" value="1"/>
</dbReference>
<keyword evidence="3" id="KW-0597">Phosphoprotein</keyword>
<dbReference type="InterPro" id="IPR044894">
    <property type="entry name" value="TubC_N_sf"/>
</dbReference>
<dbReference type="InterPro" id="IPR006162">
    <property type="entry name" value="Ppantetheine_attach_site"/>
</dbReference>
<dbReference type="InterPro" id="IPR025110">
    <property type="entry name" value="AMP-bd_C"/>
</dbReference>
<proteinExistence type="predicted"/>
<dbReference type="EMBL" id="JADWYS010000001">
    <property type="protein sequence ID" value="MBG9389793.1"/>
    <property type="molecule type" value="Genomic_DNA"/>
</dbReference>
<evidence type="ECO:0000256" key="3">
    <source>
        <dbReference type="ARBA" id="ARBA00022553"/>
    </source>
</evidence>
<dbReference type="GO" id="GO:0031177">
    <property type="term" value="F:phosphopantetheine binding"/>
    <property type="evidence" value="ECO:0007669"/>
    <property type="project" value="TreeGrafter"/>
</dbReference>
<dbReference type="Pfam" id="PF00975">
    <property type="entry name" value="Thioesterase"/>
    <property type="match status" value="1"/>
</dbReference>
<dbReference type="Gene3D" id="3.40.50.1820">
    <property type="entry name" value="alpha/beta hydrolase"/>
    <property type="match status" value="2"/>
</dbReference>
<dbReference type="PANTHER" id="PTHR45527:SF1">
    <property type="entry name" value="FATTY ACID SYNTHASE"/>
    <property type="match status" value="1"/>
</dbReference>
<dbReference type="PROSITE" id="PS00012">
    <property type="entry name" value="PHOSPHOPANTETHEINE"/>
    <property type="match status" value="1"/>
</dbReference>
<dbReference type="InterPro" id="IPR001242">
    <property type="entry name" value="Condensation_dom"/>
</dbReference>
<feature type="domain" description="Carrier" evidence="4">
    <location>
        <begin position="610"/>
        <end position="686"/>
    </location>
</feature>
<organism evidence="5 6">
    <name type="scientific">Caenimonas aquaedulcis</name>
    <dbReference type="NCBI Taxonomy" id="2793270"/>
    <lineage>
        <taxon>Bacteria</taxon>
        <taxon>Pseudomonadati</taxon>
        <taxon>Pseudomonadota</taxon>
        <taxon>Betaproteobacteria</taxon>
        <taxon>Burkholderiales</taxon>
        <taxon>Comamonadaceae</taxon>
        <taxon>Caenimonas</taxon>
    </lineage>
</organism>
<dbReference type="Proteomes" id="UP000651050">
    <property type="component" value="Unassembled WGS sequence"/>
</dbReference>
<dbReference type="GO" id="GO:0005829">
    <property type="term" value="C:cytosol"/>
    <property type="evidence" value="ECO:0007669"/>
    <property type="project" value="TreeGrafter"/>
</dbReference>
<dbReference type="PROSITE" id="PS50075">
    <property type="entry name" value="CARRIER"/>
    <property type="match status" value="1"/>
</dbReference>
<evidence type="ECO:0000313" key="5">
    <source>
        <dbReference type="EMBL" id="MBG9389793.1"/>
    </source>
</evidence>
<dbReference type="SUPFAM" id="SSF52777">
    <property type="entry name" value="CoA-dependent acyltransferases"/>
    <property type="match status" value="2"/>
</dbReference>
<dbReference type="GO" id="GO:0047527">
    <property type="term" value="F:2,3-dihydroxybenzoate-serine ligase activity"/>
    <property type="evidence" value="ECO:0007669"/>
    <property type="project" value="TreeGrafter"/>
</dbReference>
<dbReference type="InterPro" id="IPR036736">
    <property type="entry name" value="ACP-like_sf"/>
</dbReference>
<dbReference type="Gene3D" id="1.10.10.1830">
    <property type="entry name" value="Non-ribosomal peptide synthase, adenylation domain"/>
    <property type="match status" value="1"/>
</dbReference>
<dbReference type="AlphaFoldDB" id="A0A931MIH4"/>
<comment type="cofactor">
    <cofactor evidence="1">
        <name>pantetheine 4'-phosphate</name>
        <dbReference type="ChEBI" id="CHEBI:47942"/>
    </cofactor>
</comment>
<dbReference type="PANTHER" id="PTHR45527">
    <property type="entry name" value="NONRIBOSOMAL PEPTIDE SYNTHETASE"/>
    <property type="match status" value="1"/>
</dbReference>
<dbReference type="Gene3D" id="3.30.559.10">
    <property type="entry name" value="Chloramphenicol acetyltransferase-like domain"/>
    <property type="match status" value="1"/>
</dbReference>